<evidence type="ECO:0000259" key="7">
    <source>
        <dbReference type="Pfam" id="PF03600"/>
    </source>
</evidence>
<dbReference type="GO" id="GO:0005886">
    <property type="term" value="C:plasma membrane"/>
    <property type="evidence" value="ECO:0007669"/>
    <property type="project" value="TreeGrafter"/>
</dbReference>
<feature type="transmembrane region" description="Helical" evidence="6">
    <location>
        <begin position="250"/>
        <end position="277"/>
    </location>
</feature>
<feature type="transmembrane region" description="Helical" evidence="6">
    <location>
        <begin position="315"/>
        <end position="335"/>
    </location>
</feature>
<dbReference type="OMA" id="GIMMDSS"/>
<gene>
    <name evidence="8" type="ORF">Dbus_chr2Lg784</name>
</gene>
<feature type="transmembrane region" description="Helical" evidence="6">
    <location>
        <begin position="208"/>
        <end position="229"/>
    </location>
</feature>
<feature type="transmembrane region" description="Helical" evidence="6">
    <location>
        <begin position="60"/>
        <end position="87"/>
    </location>
</feature>
<keyword evidence="4 6" id="KW-1133">Transmembrane helix</keyword>
<keyword evidence="2" id="KW-0813">Transport</keyword>
<evidence type="ECO:0000256" key="5">
    <source>
        <dbReference type="ARBA" id="ARBA00023136"/>
    </source>
</evidence>
<proteinExistence type="predicted"/>
<dbReference type="PANTHER" id="PTHR10283">
    <property type="entry name" value="SOLUTE CARRIER FAMILY 13 MEMBER"/>
    <property type="match status" value="1"/>
</dbReference>
<keyword evidence="9" id="KW-1185">Reference proteome</keyword>
<feature type="transmembrane region" description="Helical" evidence="6">
    <location>
        <begin position="356"/>
        <end position="377"/>
    </location>
</feature>
<dbReference type="Proteomes" id="UP000494163">
    <property type="component" value="Chromosome 2L"/>
</dbReference>
<evidence type="ECO:0000256" key="6">
    <source>
        <dbReference type="SAM" id="Phobius"/>
    </source>
</evidence>
<sequence length="523" mass="58033">MAAPNIEEDYKPGMLPYPESENRKDFCKYHWKGLMVLLVPILLCPLLFVNNSFVLPQRMIYLGCCVYIYYIFNLISQGAIAFIYIVLVPVMGIASSKDCAKYYYVELLFVTYGSIFAGIMMDASKLSERLAMWVIKITGSSMLLLQFVLMIGTFLCSILFNSTFISAIWMKIAMAVMKEFKAAGVLETESDEETYERQSIPYPTNPAIGVYLTVCYASTLGAMISIFQEPNYLIHKTFKKHLEDKEPGKGIILLMGPAFIGLIFVWISIVFFFFGYFRVGIFKNNKTREMVREASAGKDTLRNAMNAKKDAMGPWGVYPILVFIMLIVTLPVLLTRHPLIFWGWGDELRAEHGDQGASVALILMAILWFAIPANYAFCRYYCCIQPAKPGKSPSLIGWNKANADTPWAHIFMLGSAFSGSYALKAAKVYELIGDHLVKIGLERKGAAIHGAIIGTSFAALVPGCGVSRFGLQTMIDAGLRLKLGAGAVAIAFSSALHISFLLPVSAPANTIVAGWANIRPYQF</sequence>
<keyword evidence="5 6" id="KW-0472">Membrane</keyword>
<feature type="transmembrane region" description="Helical" evidence="6">
    <location>
        <begin position="102"/>
        <end position="121"/>
    </location>
</feature>
<dbReference type="STRING" id="30019.A0A0M3QTD6"/>
<protein>
    <submittedName>
        <fullName evidence="8">CG7309</fullName>
    </submittedName>
</protein>
<evidence type="ECO:0000256" key="2">
    <source>
        <dbReference type="ARBA" id="ARBA00022448"/>
    </source>
</evidence>
<dbReference type="GO" id="GO:0015137">
    <property type="term" value="F:citrate transmembrane transporter activity"/>
    <property type="evidence" value="ECO:0007669"/>
    <property type="project" value="TreeGrafter"/>
</dbReference>
<reference evidence="8 9" key="1">
    <citation type="submission" date="2015-08" db="EMBL/GenBank/DDBJ databases">
        <title>Ancestral chromatin configuration constrains chromatin evolution on differentiating sex chromosomes in Drosophila.</title>
        <authorList>
            <person name="Zhou Q."/>
            <person name="Bachtrog D."/>
        </authorList>
    </citation>
    <scope>NUCLEOTIDE SEQUENCE [LARGE SCALE GENOMIC DNA]</scope>
    <source>
        <tissue evidence="8">Whole larvae</tissue>
    </source>
</reference>
<dbReference type="EMBL" id="CP012523">
    <property type="protein sequence ID" value="ALC38699.1"/>
    <property type="molecule type" value="Genomic_DNA"/>
</dbReference>
<dbReference type="InterPro" id="IPR004680">
    <property type="entry name" value="Cit_transptr-like_dom"/>
</dbReference>
<feature type="transmembrane region" description="Helical" evidence="6">
    <location>
        <begin position="142"/>
        <end position="170"/>
    </location>
</feature>
<evidence type="ECO:0000256" key="1">
    <source>
        <dbReference type="ARBA" id="ARBA00004141"/>
    </source>
</evidence>
<evidence type="ECO:0000256" key="4">
    <source>
        <dbReference type="ARBA" id="ARBA00022989"/>
    </source>
</evidence>
<dbReference type="OrthoDB" id="7860769at2759"/>
<dbReference type="Pfam" id="PF03600">
    <property type="entry name" value="CitMHS"/>
    <property type="match status" value="1"/>
</dbReference>
<dbReference type="AlphaFoldDB" id="A0A0M3QTD6"/>
<comment type="subcellular location">
    <subcellularLocation>
        <location evidence="1">Membrane</location>
        <topology evidence="1">Multi-pass membrane protein</topology>
    </subcellularLocation>
</comment>
<organism evidence="8 9">
    <name type="scientific">Drosophila busckii</name>
    <name type="common">Fruit fly</name>
    <dbReference type="NCBI Taxonomy" id="30019"/>
    <lineage>
        <taxon>Eukaryota</taxon>
        <taxon>Metazoa</taxon>
        <taxon>Ecdysozoa</taxon>
        <taxon>Arthropoda</taxon>
        <taxon>Hexapoda</taxon>
        <taxon>Insecta</taxon>
        <taxon>Pterygota</taxon>
        <taxon>Neoptera</taxon>
        <taxon>Endopterygota</taxon>
        <taxon>Diptera</taxon>
        <taxon>Brachycera</taxon>
        <taxon>Muscomorpha</taxon>
        <taxon>Ephydroidea</taxon>
        <taxon>Drosophilidae</taxon>
        <taxon>Drosophila</taxon>
    </lineage>
</organism>
<evidence type="ECO:0000313" key="9">
    <source>
        <dbReference type="Proteomes" id="UP000494163"/>
    </source>
</evidence>
<feature type="transmembrane region" description="Helical" evidence="6">
    <location>
        <begin position="29"/>
        <end position="48"/>
    </location>
</feature>
<keyword evidence="3 6" id="KW-0812">Transmembrane</keyword>
<accession>A0A0M3QTD6</accession>
<feature type="domain" description="Citrate transporter-like" evidence="7">
    <location>
        <begin position="67"/>
        <end position="444"/>
    </location>
</feature>
<evidence type="ECO:0000313" key="8">
    <source>
        <dbReference type="EMBL" id="ALC38699.1"/>
    </source>
</evidence>
<dbReference type="PANTHER" id="PTHR10283:SF82">
    <property type="entry name" value="SOLUTE CARRIER FAMILY 13 MEMBER 2"/>
    <property type="match status" value="1"/>
</dbReference>
<feature type="non-terminal residue" evidence="8">
    <location>
        <position position="523"/>
    </location>
</feature>
<dbReference type="GO" id="GO:0015141">
    <property type="term" value="F:succinate transmembrane transporter activity"/>
    <property type="evidence" value="ECO:0007669"/>
    <property type="project" value="TreeGrafter"/>
</dbReference>
<name>A0A0M3QTD6_DROBS</name>
<evidence type="ECO:0000256" key="3">
    <source>
        <dbReference type="ARBA" id="ARBA00022692"/>
    </source>
</evidence>